<gene>
    <name evidence="2" type="ORF">WA1_29150</name>
</gene>
<dbReference type="AlphaFoldDB" id="A0A139X5P0"/>
<feature type="compositionally biased region" description="Gly residues" evidence="1">
    <location>
        <begin position="58"/>
        <end position="68"/>
    </location>
</feature>
<dbReference type="EMBL" id="ANNX02000031">
    <property type="protein sequence ID" value="KYC40027.1"/>
    <property type="molecule type" value="Genomic_DNA"/>
</dbReference>
<evidence type="ECO:0000256" key="1">
    <source>
        <dbReference type="SAM" id="MobiDB-lite"/>
    </source>
</evidence>
<sequence>MANPENEKVTNNEPQAPNASGGYQTPLDEEIRLTGTAEKSKGKPSAVPESGSSDQLTEGGGNQGTEKR</sequence>
<reference evidence="2 3" key="1">
    <citation type="journal article" date="2013" name="Genome Biol. Evol.">
        <title>Genomes of Stigonematalean cyanobacteria (subsection V) and the evolution of oxygenic photosynthesis from prokaryotes to plastids.</title>
        <authorList>
            <person name="Dagan T."/>
            <person name="Roettger M."/>
            <person name="Stucken K."/>
            <person name="Landan G."/>
            <person name="Koch R."/>
            <person name="Major P."/>
            <person name="Gould S.B."/>
            <person name="Goremykin V.V."/>
            <person name="Rippka R."/>
            <person name="Tandeau de Marsac N."/>
            <person name="Gugger M."/>
            <person name="Lockhart P.J."/>
            <person name="Allen J.F."/>
            <person name="Brune I."/>
            <person name="Maus I."/>
            <person name="Puhler A."/>
            <person name="Martin W.F."/>
        </authorList>
    </citation>
    <scope>NUCLEOTIDE SEQUENCE [LARGE SCALE GENOMIC DNA]</scope>
    <source>
        <strain evidence="2 3">PCC 7110</strain>
    </source>
</reference>
<dbReference type="RefSeq" id="WP_017747079.1">
    <property type="nucleotide sequence ID" value="NZ_KQ976354.1"/>
</dbReference>
<feature type="region of interest" description="Disordered" evidence="1">
    <location>
        <begin position="1"/>
        <end position="68"/>
    </location>
</feature>
<evidence type="ECO:0000313" key="3">
    <source>
        <dbReference type="Proteomes" id="UP000076925"/>
    </source>
</evidence>
<name>A0A139X5P0_9CYAN</name>
<comment type="caution">
    <text evidence="2">The sequence shown here is derived from an EMBL/GenBank/DDBJ whole genome shotgun (WGS) entry which is preliminary data.</text>
</comment>
<feature type="compositionally biased region" description="Polar residues" evidence="1">
    <location>
        <begin position="11"/>
        <end position="23"/>
    </location>
</feature>
<dbReference type="Proteomes" id="UP000076925">
    <property type="component" value="Unassembled WGS sequence"/>
</dbReference>
<dbReference type="OrthoDB" id="517770at2"/>
<dbReference type="STRING" id="128403.WA1_29150"/>
<evidence type="ECO:0000313" key="2">
    <source>
        <dbReference type="EMBL" id="KYC40027.1"/>
    </source>
</evidence>
<protein>
    <submittedName>
        <fullName evidence="2">Uncharacterized protein</fullName>
    </submittedName>
</protein>
<proteinExistence type="predicted"/>
<accession>A0A139X5P0</accession>
<feature type="compositionally biased region" description="Basic and acidic residues" evidence="1">
    <location>
        <begin position="1"/>
        <end position="10"/>
    </location>
</feature>
<keyword evidence="3" id="KW-1185">Reference proteome</keyword>
<organism evidence="2 3">
    <name type="scientific">Scytonema hofmannii PCC 7110</name>
    <dbReference type="NCBI Taxonomy" id="128403"/>
    <lineage>
        <taxon>Bacteria</taxon>
        <taxon>Bacillati</taxon>
        <taxon>Cyanobacteriota</taxon>
        <taxon>Cyanophyceae</taxon>
        <taxon>Nostocales</taxon>
        <taxon>Scytonemataceae</taxon>
        <taxon>Scytonema</taxon>
    </lineage>
</organism>